<feature type="domain" description="HTH iclR-type" evidence="5">
    <location>
        <begin position="31"/>
        <end position="91"/>
    </location>
</feature>
<comment type="caution">
    <text evidence="7">The sequence shown here is derived from an EMBL/GenBank/DDBJ whole genome shotgun (WGS) entry which is preliminary data.</text>
</comment>
<dbReference type="PANTHER" id="PTHR30136:SF35">
    <property type="entry name" value="HTH-TYPE TRANSCRIPTIONAL REGULATOR RV1719"/>
    <property type="match status" value="1"/>
</dbReference>
<dbReference type="Gene3D" id="1.10.10.10">
    <property type="entry name" value="Winged helix-like DNA-binding domain superfamily/Winged helix DNA-binding domain"/>
    <property type="match status" value="1"/>
</dbReference>
<evidence type="ECO:0000259" key="6">
    <source>
        <dbReference type="PROSITE" id="PS51078"/>
    </source>
</evidence>
<reference evidence="7 8" key="1">
    <citation type="submission" date="2018-11" db="EMBL/GenBank/DDBJ databases">
        <title>Cryobacterium sp. nov., isolated from rhizosphere soil of lettuce.</title>
        <authorList>
            <person name="Wang Y."/>
        </authorList>
    </citation>
    <scope>NUCLEOTIDE SEQUENCE [LARGE SCALE GENOMIC DNA]</scope>
    <source>
        <strain evidence="7 8">NEAU-85</strain>
    </source>
</reference>
<dbReference type="InterPro" id="IPR050707">
    <property type="entry name" value="HTH_MetabolicPath_Reg"/>
</dbReference>
<dbReference type="InterPro" id="IPR014757">
    <property type="entry name" value="Tscrpt_reg_IclR_C"/>
</dbReference>
<dbReference type="PROSITE" id="PS51078">
    <property type="entry name" value="ICLR_ED"/>
    <property type="match status" value="1"/>
</dbReference>
<evidence type="ECO:0000256" key="1">
    <source>
        <dbReference type="ARBA" id="ARBA00023015"/>
    </source>
</evidence>
<dbReference type="InterPro" id="IPR036388">
    <property type="entry name" value="WH-like_DNA-bd_sf"/>
</dbReference>
<dbReference type="AlphaFoldDB" id="A0A3M8L9U9"/>
<name>A0A3M8L9U9_9MICO</name>
<evidence type="ECO:0000313" key="7">
    <source>
        <dbReference type="EMBL" id="RNE62075.1"/>
    </source>
</evidence>
<gene>
    <name evidence="7" type="ORF">EEJ31_09115</name>
</gene>
<feature type="compositionally biased region" description="Low complexity" evidence="4">
    <location>
        <begin position="11"/>
        <end position="21"/>
    </location>
</feature>
<accession>A0A3M8L9U9</accession>
<dbReference type="GO" id="GO:0003700">
    <property type="term" value="F:DNA-binding transcription factor activity"/>
    <property type="evidence" value="ECO:0007669"/>
    <property type="project" value="TreeGrafter"/>
</dbReference>
<dbReference type="Gene3D" id="3.30.450.40">
    <property type="match status" value="1"/>
</dbReference>
<evidence type="ECO:0000259" key="5">
    <source>
        <dbReference type="PROSITE" id="PS51077"/>
    </source>
</evidence>
<keyword evidence="3" id="KW-0804">Transcription</keyword>
<protein>
    <submittedName>
        <fullName evidence="7">IclR family transcriptional regulator</fullName>
    </submittedName>
</protein>
<dbReference type="Pfam" id="PF09339">
    <property type="entry name" value="HTH_IclR"/>
    <property type="match status" value="1"/>
</dbReference>
<evidence type="ECO:0000313" key="8">
    <source>
        <dbReference type="Proteomes" id="UP000279859"/>
    </source>
</evidence>
<sequence length="273" mass="29812">MIAAPTHNEAETMTETTLAEANDGKTRPGGMRSLERSLDVLEALAHAGQPQRLVDIAQATGLSPATALRILTVLERRQFVIAENLRYRLGVVNLVTSYAFTRDDTLSSHAKRFMQELAAATGLSVALQVRYGLQRVPIARVSGKDPLRYELPNGRPLPLHLGAGKVFAAYMERPEFDALMDAVGGTMRTIRGDVFTPDDLWQELQQIRARGYHVSEEERAIGTRSLGVPVTDASGDVIAILALLSPTETHTRQDLEALVPEVTRAAHAIGRLT</sequence>
<dbReference type="SUPFAM" id="SSF55781">
    <property type="entry name" value="GAF domain-like"/>
    <property type="match status" value="1"/>
</dbReference>
<dbReference type="SMART" id="SM00346">
    <property type="entry name" value="HTH_ICLR"/>
    <property type="match status" value="1"/>
</dbReference>
<feature type="region of interest" description="Disordered" evidence="4">
    <location>
        <begin position="1"/>
        <end position="29"/>
    </location>
</feature>
<organism evidence="7 8">
    <name type="scientific">Cryobacterium tepidiphilum</name>
    <dbReference type="NCBI Taxonomy" id="2486026"/>
    <lineage>
        <taxon>Bacteria</taxon>
        <taxon>Bacillati</taxon>
        <taxon>Actinomycetota</taxon>
        <taxon>Actinomycetes</taxon>
        <taxon>Micrococcales</taxon>
        <taxon>Microbacteriaceae</taxon>
        <taxon>Cryobacterium</taxon>
    </lineage>
</organism>
<dbReference type="InterPro" id="IPR036390">
    <property type="entry name" value="WH_DNA-bd_sf"/>
</dbReference>
<dbReference type="InterPro" id="IPR029016">
    <property type="entry name" value="GAF-like_dom_sf"/>
</dbReference>
<evidence type="ECO:0000256" key="3">
    <source>
        <dbReference type="ARBA" id="ARBA00023163"/>
    </source>
</evidence>
<keyword evidence="8" id="KW-1185">Reference proteome</keyword>
<dbReference type="GO" id="GO:0045892">
    <property type="term" value="P:negative regulation of DNA-templated transcription"/>
    <property type="evidence" value="ECO:0007669"/>
    <property type="project" value="TreeGrafter"/>
</dbReference>
<dbReference type="Proteomes" id="UP000279859">
    <property type="component" value="Unassembled WGS sequence"/>
</dbReference>
<dbReference type="Pfam" id="PF01614">
    <property type="entry name" value="IclR_C"/>
    <property type="match status" value="1"/>
</dbReference>
<dbReference type="PROSITE" id="PS51077">
    <property type="entry name" value="HTH_ICLR"/>
    <property type="match status" value="1"/>
</dbReference>
<dbReference type="EMBL" id="RDSR01000014">
    <property type="protein sequence ID" value="RNE62075.1"/>
    <property type="molecule type" value="Genomic_DNA"/>
</dbReference>
<keyword evidence="1" id="KW-0805">Transcription regulation</keyword>
<dbReference type="InterPro" id="IPR005471">
    <property type="entry name" value="Tscrpt_reg_IclR_N"/>
</dbReference>
<dbReference type="SUPFAM" id="SSF46785">
    <property type="entry name" value="Winged helix' DNA-binding domain"/>
    <property type="match status" value="1"/>
</dbReference>
<evidence type="ECO:0000256" key="2">
    <source>
        <dbReference type="ARBA" id="ARBA00023125"/>
    </source>
</evidence>
<evidence type="ECO:0000256" key="4">
    <source>
        <dbReference type="SAM" id="MobiDB-lite"/>
    </source>
</evidence>
<dbReference type="PANTHER" id="PTHR30136">
    <property type="entry name" value="HELIX-TURN-HELIX TRANSCRIPTIONAL REGULATOR, ICLR FAMILY"/>
    <property type="match status" value="1"/>
</dbReference>
<feature type="domain" description="IclR-ED" evidence="6">
    <location>
        <begin position="90"/>
        <end position="273"/>
    </location>
</feature>
<keyword evidence="2" id="KW-0238">DNA-binding</keyword>
<dbReference type="GO" id="GO:0003677">
    <property type="term" value="F:DNA binding"/>
    <property type="evidence" value="ECO:0007669"/>
    <property type="project" value="UniProtKB-KW"/>
</dbReference>
<proteinExistence type="predicted"/>